<reference evidence="1" key="1">
    <citation type="submission" date="2020-08" db="EMBL/GenBank/DDBJ databases">
        <title>Multicomponent nature underlies the extraordinary mechanical properties of spider dragline silk.</title>
        <authorList>
            <person name="Kono N."/>
            <person name="Nakamura H."/>
            <person name="Mori M."/>
            <person name="Yoshida Y."/>
            <person name="Ohtoshi R."/>
            <person name="Malay A.D."/>
            <person name="Moran D.A.P."/>
            <person name="Tomita M."/>
            <person name="Numata K."/>
            <person name="Arakawa K."/>
        </authorList>
    </citation>
    <scope>NUCLEOTIDE SEQUENCE</scope>
</reference>
<dbReference type="EMBL" id="BMAW01107245">
    <property type="protein sequence ID" value="GFT28376.1"/>
    <property type="molecule type" value="Genomic_DNA"/>
</dbReference>
<accession>A0A8X6NS66</accession>
<organism evidence="1 2">
    <name type="scientific">Nephila pilipes</name>
    <name type="common">Giant wood spider</name>
    <name type="synonym">Nephila maculata</name>
    <dbReference type="NCBI Taxonomy" id="299642"/>
    <lineage>
        <taxon>Eukaryota</taxon>
        <taxon>Metazoa</taxon>
        <taxon>Ecdysozoa</taxon>
        <taxon>Arthropoda</taxon>
        <taxon>Chelicerata</taxon>
        <taxon>Arachnida</taxon>
        <taxon>Araneae</taxon>
        <taxon>Araneomorphae</taxon>
        <taxon>Entelegynae</taxon>
        <taxon>Araneoidea</taxon>
        <taxon>Nephilidae</taxon>
        <taxon>Nephila</taxon>
    </lineage>
</organism>
<gene>
    <name evidence="1" type="ORF">NPIL_156961</name>
</gene>
<evidence type="ECO:0000313" key="1">
    <source>
        <dbReference type="EMBL" id="GFT28376.1"/>
    </source>
</evidence>
<dbReference type="AlphaFoldDB" id="A0A8X6NS66"/>
<name>A0A8X6NS66_NEPPI</name>
<evidence type="ECO:0000313" key="2">
    <source>
        <dbReference type="Proteomes" id="UP000887013"/>
    </source>
</evidence>
<keyword evidence="2" id="KW-1185">Reference proteome</keyword>
<sequence>MSGFRLSGLYSFLDVFPLVKWERGQLHTPISAHGMVLQRSCGERGMRRMTKCFLINHSRFGHPNVLRNNLVRHKGLVQKFSIQDFVLLKFICE</sequence>
<protein>
    <submittedName>
        <fullName evidence="1">Uncharacterized protein</fullName>
    </submittedName>
</protein>
<proteinExistence type="predicted"/>
<comment type="caution">
    <text evidence="1">The sequence shown here is derived from an EMBL/GenBank/DDBJ whole genome shotgun (WGS) entry which is preliminary data.</text>
</comment>
<dbReference type="Proteomes" id="UP000887013">
    <property type="component" value="Unassembled WGS sequence"/>
</dbReference>